<evidence type="ECO:0000313" key="1">
    <source>
        <dbReference type="EMBL" id="CAI0394824.1"/>
    </source>
</evidence>
<dbReference type="EMBL" id="CAMGYJ010000003">
    <property type="protein sequence ID" value="CAI0394824.1"/>
    <property type="molecule type" value="Genomic_DNA"/>
</dbReference>
<accession>A0AAV0IDR3</accession>
<keyword evidence="2" id="KW-1185">Reference proteome</keyword>
<evidence type="ECO:0000313" key="2">
    <source>
        <dbReference type="Proteomes" id="UP001154282"/>
    </source>
</evidence>
<sequence>MTSFAVLHDAFLKFQTKPKVTSHSDLFCEGKEFKKNEVIFQRQSTLLGCIVWNLLK</sequence>
<dbReference type="AlphaFoldDB" id="A0AAV0IDR3"/>
<proteinExistence type="predicted"/>
<reference evidence="1" key="1">
    <citation type="submission" date="2022-08" db="EMBL/GenBank/DDBJ databases">
        <authorList>
            <person name="Gutierrez-Valencia J."/>
        </authorList>
    </citation>
    <scope>NUCLEOTIDE SEQUENCE</scope>
</reference>
<organism evidence="1 2">
    <name type="scientific">Linum tenue</name>
    <dbReference type="NCBI Taxonomy" id="586396"/>
    <lineage>
        <taxon>Eukaryota</taxon>
        <taxon>Viridiplantae</taxon>
        <taxon>Streptophyta</taxon>
        <taxon>Embryophyta</taxon>
        <taxon>Tracheophyta</taxon>
        <taxon>Spermatophyta</taxon>
        <taxon>Magnoliopsida</taxon>
        <taxon>eudicotyledons</taxon>
        <taxon>Gunneridae</taxon>
        <taxon>Pentapetalae</taxon>
        <taxon>rosids</taxon>
        <taxon>fabids</taxon>
        <taxon>Malpighiales</taxon>
        <taxon>Linaceae</taxon>
        <taxon>Linum</taxon>
    </lineage>
</organism>
<comment type="caution">
    <text evidence="1">The sequence shown here is derived from an EMBL/GenBank/DDBJ whole genome shotgun (WGS) entry which is preliminary data.</text>
</comment>
<dbReference type="Proteomes" id="UP001154282">
    <property type="component" value="Unassembled WGS sequence"/>
</dbReference>
<protein>
    <submittedName>
        <fullName evidence="1">Uncharacterized protein</fullName>
    </submittedName>
</protein>
<gene>
    <name evidence="1" type="ORF">LITE_LOCUS8466</name>
</gene>
<name>A0AAV0IDR3_9ROSI</name>